<evidence type="ECO:0000313" key="2">
    <source>
        <dbReference type="EMBL" id="GEO16073.1"/>
    </source>
</evidence>
<organism evidence="2 3">
    <name type="scientific">Microvirga aerophila</name>
    <dbReference type="NCBI Taxonomy" id="670291"/>
    <lineage>
        <taxon>Bacteria</taxon>
        <taxon>Pseudomonadati</taxon>
        <taxon>Pseudomonadota</taxon>
        <taxon>Alphaproteobacteria</taxon>
        <taxon>Hyphomicrobiales</taxon>
        <taxon>Methylobacteriaceae</taxon>
        <taxon>Microvirga</taxon>
    </lineage>
</organism>
<feature type="domain" description="DNA binding HTH" evidence="1">
    <location>
        <begin position="34"/>
        <end position="75"/>
    </location>
</feature>
<dbReference type="InterPro" id="IPR002197">
    <property type="entry name" value="HTH_Fis"/>
</dbReference>
<evidence type="ECO:0000259" key="1">
    <source>
        <dbReference type="Pfam" id="PF02954"/>
    </source>
</evidence>
<dbReference type="GO" id="GO:0043565">
    <property type="term" value="F:sequence-specific DNA binding"/>
    <property type="evidence" value="ECO:0007669"/>
    <property type="project" value="InterPro"/>
</dbReference>
<comment type="caution">
    <text evidence="2">The sequence shown here is derived from an EMBL/GenBank/DDBJ whole genome shotgun (WGS) entry which is preliminary data.</text>
</comment>
<dbReference type="Gene3D" id="1.10.10.60">
    <property type="entry name" value="Homeodomain-like"/>
    <property type="match status" value="1"/>
</dbReference>
<sequence>MPFAASTSHQQNSAPSSVSFQADADLRRIQVGQTLADVERHLIIDTLAYCLGNRTHAAKILGISIRTLRNKLNEYMDAGIPVPEPGQKHSVA</sequence>
<dbReference type="Proteomes" id="UP000321085">
    <property type="component" value="Unassembled WGS sequence"/>
</dbReference>
<dbReference type="Pfam" id="PF02954">
    <property type="entry name" value="HTH_8"/>
    <property type="match status" value="1"/>
</dbReference>
<dbReference type="AlphaFoldDB" id="A0A512BVV3"/>
<dbReference type="EMBL" id="BJYU01000054">
    <property type="protein sequence ID" value="GEO16073.1"/>
    <property type="molecule type" value="Genomic_DNA"/>
</dbReference>
<accession>A0A512BVV3</accession>
<name>A0A512BVV3_9HYPH</name>
<dbReference type="SUPFAM" id="SSF46689">
    <property type="entry name" value="Homeodomain-like"/>
    <property type="match status" value="1"/>
</dbReference>
<gene>
    <name evidence="2" type="ORF">MAE02_37690</name>
</gene>
<dbReference type="PRINTS" id="PR01590">
    <property type="entry name" value="HTHFIS"/>
</dbReference>
<keyword evidence="3" id="KW-1185">Reference proteome</keyword>
<proteinExistence type="predicted"/>
<dbReference type="InterPro" id="IPR009057">
    <property type="entry name" value="Homeodomain-like_sf"/>
</dbReference>
<protein>
    <recommendedName>
        <fullName evidence="1">DNA binding HTH domain-containing protein</fullName>
    </recommendedName>
</protein>
<reference evidence="2 3" key="1">
    <citation type="submission" date="2019-07" db="EMBL/GenBank/DDBJ databases">
        <title>Whole genome shotgun sequence of Microvirga aerophila NBRC 106136.</title>
        <authorList>
            <person name="Hosoyama A."/>
            <person name="Uohara A."/>
            <person name="Ohji S."/>
            <person name="Ichikawa N."/>
        </authorList>
    </citation>
    <scope>NUCLEOTIDE SEQUENCE [LARGE SCALE GENOMIC DNA]</scope>
    <source>
        <strain evidence="2 3">NBRC 106136</strain>
    </source>
</reference>
<evidence type="ECO:0000313" key="3">
    <source>
        <dbReference type="Proteomes" id="UP000321085"/>
    </source>
</evidence>